<keyword evidence="4 7" id="KW-0812">Transmembrane</keyword>
<protein>
    <submittedName>
        <fullName evidence="8">Uncharacterized protein</fullName>
    </submittedName>
</protein>
<feature type="transmembrane region" description="Helical" evidence="7">
    <location>
        <begin position="335"/>
        <end position="361"/>
    </location>
</feature>
<feature type="transmembrane region" description="Helical" evidence="7">
    <location>
        <begin position="457"/>
        <end position="478"/>
    </location>
</feature>
<dbReference type="PANTHER" id="PTHR10010:SF46">
    <property type="entry name" value="SODIUM-DEPENDENT PHOSPHATE TRANSPORT PROTEIN 2B"/>
    <property type="match status" value="1"/>
</dbReference>
<feature type="transmembrane region" description="Helical" evidence="7">
    <location>
        <begin position="382"/>
        <end position="402"/>
    </location>
</feature>
<proteinExistence type="inferred from homology"/>
<gene>
    <name evidence="8" type="ORF">DSTB1V02_LOCUS11887</name>
</gene>
<dbReference type="OrthoDB" id="76259at2759"/>
<name>A0A7R9FRF8_9CRUS</name>
<dbReference type="EMBL" id="LR903648">
    <property type="protein sequence ID" value="CAD7252126.1"/>
    <property type="molecule type" value="Genomic_DNA"/>
</dbReference>
<keyword evidence="3" id="KW-1003">Cell membrane</keyword>
<comment type="subcellular location">
    <subcellularLocation>
        <location evidence="1">Apical cell membrane</location>
        <topology evidence="1">Multi-pass membrane protein</topology>
    </subcellularLocation>
</comment>
<dbReference type="GO" id="GO:0005436">
    <property type="term" value="F:sodium:phosphate symporter activity"/>
    <property type="evidence" value="ECO:0007669"/>
    <property type="project" value="InterPro"/>
</dbReference>
<dbReference type="GO" id="GO:0044341">
    <property type="term" value="P:sodium-dependent phosphate transport"/>
    <property type="evidence" value="ECO:0007669"/>
    <property type="project" value="InterPro"/>
</dbReference>
<keyword evidence="9" id="KW-1185">Reference proteome</keyword>
<evidence type="ECO:0000256" key="3">
    <source>
        <dbReference type="ARBA" id="ARBA00022475"/>
    </source>
</evidence>
<feature type="transmembrane region" description="Helical" evidence="7">
    <location>
        <begin position="38"/>
        <end position="58"/>
    </location>
</feature>
<dbReference type="Proteomes" id="UP000677054">
    <property type="component" value="Unassembled WGS sequence"/>
</dbReference>
<dbReference type="PANTHER" id="PTHR10010">
    <property type="entry name" value="SOLUTE CARRIER FAMILY 34 SODIUM PHOSPHATE , MEMBER 2-RELATED"/>
    <property type="match status" value="1"/>
</dbReference>
<accession>A0A7R9FRF8</accession>
<evidence type="ECO:0000313" key="9">
    <source>
        <dbReference type="Proteomes" id="UP000677054"/>
    </source>
</evidence>
<dbReference type="GO" id="GO:0016324">
    <property type="term" value="C:apical plasma membrane"/>
    <property type="evidence" value="ECO:0007669"/>
    <property type="project" value="UniProtKB-SubCell"/>
</dbReference>
<evidence type="ECO:0000256" key="4">
    <source>
        <dbReference type="ARBA" id="ARBA00022692"/>
    </source>
</evidence>
<dbReference type="NCBIfam" id="NF037997">
    <property type="entry name" value="Na_Pi_symport"/>
    <property type="match status" value="1"/>
</dbReference>
<evidence type="ECO:0000256" key="1">
    <source>
        <dbReference type="ARBA" id="ARBA00004424"/>
    </source>
</evidence>
<feature type="transmembrane region" description="Helical" evidence="7">
    <location>
        <begin position="499"/>
        <end position="519"/>
    </location>
</feature>
<evidence type="ECO:0000313" key="8">
    <source>
        <dbReference type="EMBL" id="CAD7252126.1"/>
    </source>
</evidence>
<keyword evidence="6 7" id="KW-0472">Membrane</keyword>
<dbReference type="NCBIfam" id="TIGR01013">
    <property type="entry name" value="2a58"/>
    <property type="match status" value="1"/>
</dbReference>
<feature type="transmembrane region" description="Helical" evidence="7">
    <location>
        <begin position="79"/>
        <end position="101"/>
    </location>
</feature>
<comment type="similarity">
    <text evidence="2">Belongs to the SLC34A transporter family.</text>
</comment>
<feature type="transmembrane region" description="Helical" evidence="7">
    <location>
        <begin position="525"/>
        <end position="547"/>
    </location>
</feature>
<reference evidence="8" key="1">
    <citation type="submission" date="2020-11" db="EMBL/GenBank/DDBJ databases">
        <authorList>
            <person name="Tran Van P."/>
        </authorList>
    </citation>
    <scope>NUCLEOTIDE SEQUENCE</scope>
</reference>
<feature type="transmembrane region" description="Helical" evidence="7">
    <location>
        <begin position="154"/>
        <end position="174"/>
    </location>
</feature>
<dbReference type="EMBL" id="CAJPEV010004131">
    <property type="protein sequence ID" value="CAG0901236.1"/>
    <property type="molecule type" value="Genomic_DNA"/>
</dbReference>
<evidence type="ECO:0000256" key="7">
    <source>
        <dbReference type="SAM" id="Phobius"/>
    </source>
</evidence>
<evidence type="ECO:0000256" key="5">
    <source>
        <dbReference type="ARBA" id="ARBA00022989"/>
    </source>
</evidence>
<sequence length="628" mass="68423">MEAIRAADPYRGLDPIHVFPPFSALTRREKAKRVLVNLLKTATIVGLLYLFVCSLDLLSSSFRLIGGKAAGDLFKDVEVLRNPIVGVMLGILVTVLVQSSSTSTSIVVSMVAAGILTVPDAIPIVMGANIGTSVTNTLVALVQLQDRNQFRRAFAGATVHDMFNWLTVIALLFVEVTTGEIPYRNGNARYLEKLTGTIVASLEAHNSTGGNVELLKVLTKPFSAAIVQVRLDLFAFSFLFRARTPLPCSSFSEHSEGWNVDPCSFFQLDKNVLMAWSVKDSAYAKYANATSLLKSCKKLEIVTTVIDTPSGPRNATELITKGKCYLLDEMGLDDVYVGLILLVFSILLLCGCLIAMVKILHSLFQGSIARVIRNTINEDIPYVPWLTGYLAILIGCGLTVIVQSSSVFTSVLTPLVGLGAIRIERMYPLTLGSNIGTTTTALLASLAADAERLRPSIQISLCHLFFNLSGIALFYVVPFMRFPIHLAKILGNTCADYRWFAGFYLIFSFVLLPVTVFGLSLAGTIPLVVVGLLVVATLAFVIALNLFQRKCPESLPKILRTWHWLPEPLRSLEPYDRAIGKMCFCCKCCAVEIGGAEERKPVIVASSRASSSTSTLESMNPNMESTPV</sequence>
<evidence type="ECO:0000256" key="2">
    <source>
        <dbReference type="ARBA" id="ARBA00005808"/>
    </source>
</evidence>
<organism evidence="8">
    <name type="scientific">Darwinula stevensoni</name>
    <dbReference type="NCBI Taxonomy" id="69355"/>
    <lineage>
        <taxon>Eukaryota</taxon>
        <taxon>Metazoa</taxon>
        <taxon>Ecdysozoa</taxon>
        <taxon>Arthropoda</taxon>
        <taxon>Crustacea</taxon>
        <taxon>Oligostraca</taxon>
        <taxon>Ostracoda</taxon>
        <taxon>Podocopa</taxon>
        <taxon>Podocopida</taxon>
        <taxon>Darwinulocopina</taxon>
        <taxon>Darwinuloidea</taxon>
        <taxon>Darwinulidae</taxon>
        <taxon>Darwinula</taxon>
    </lineage>
</organism>
<dbReference type="InterPro" id="IPR003841">
    <property type="entry name" value="Na/Pi_transpt"/>
</dbReference>
<evidence type="ECO:0000256" key="6">
    <source>
        <dbReference type="ARBA" id="ARBA00023136"/>
    </source>
</evidence>
<keyword evidence="5 7" id="KW-1133">Transmembrane helix</keyword>
<dbReference type="AlphaFoldDB" id="A0A7R9FRF8"/>
<dbReference type="Pfam" id="PF02690">
    <property type="entry name" value="Na_Pi_cotrans"/>
    <property type="match status" value="2"/>
</dbReference>